<keyword evidence="1" id="KW-0597">Phosphoprotein</keyword>
<dbReference type="PANTHER" id="PTHR32183">
    <property type="match status" value="1"/>
</dbReference>
<dbReference type="PANTHER" id="PTHR32183:SF6">
    <property type="entry name" value="CYSTEINE SULFINATE DESULFINASE_CYSTEINE DESULFURASE AND RELATED ENZYMES"/>
    <property type="match status" value="1"/>
</dbReference>
<keyword evidence="4" id="KW-0949">S-adenosyl-L-methionine</keyword>
<dbReference type="PROSITE" id="PS51585">
    <property type="entry name" value="SAM_MT_TPMT"/>
    <property type="match status" value="1"/>
</dbReference>
<dbReference type="CDD" id="cd02440">
    <property type="entry name" value="AdoMet_MTases"/>
    <property type="match status" value="1"/>
</dbReference>
<dbReference type="GO" id="GO:0032259">
    <property type="term" value="P:methylation"/>
    <property type="evidence" value="ECO:0007669"/>
    <property type="project" value="UniProtKB-KW"/>
</dbReference>
<keyword evidence="5" id="KW-1185">Reference proteome</keyword>
<accession>A0A8B6X3X6</accession>
<evidence type="ECO:0000256" key="2">
    <source>
        <dbReference type="ARBA" id="ARBA00022603"/>
    </source>
</evidence>
<dbReference type="Pfam" id="PF05724">
    <property type="entry name" value="TPMT"/>
    <property type="match status" value="1"/>
</dbReference>
<proteinExistence type="predicted"/>
<evidence type="ECO:0000313" key="6">
    <source>
        <dbReference type="RefSeq" id="WP_028311626.1"/>
    </source>
</evidence>
<dbReference type="SUPFAM" id="SSF53335">
    <property type="entry name" value="S-adenosyl-L-methionine-dependent methyltransferases"/>
    <property type="match status" value="1"/>
</dbReference>
<dbReference type="GO" id="GO:0008757">
    <property type="term" value="F:S-adenosylmethionine-dependent methyltransferase activity"/>
    <property type="evidence" value="ECO:0007669"/>
    <property type="project" value="InterPro"/>
</dbReference>
<dbReference type="AlphaFoldDB" id="A0A8B6X3X6"/>
<dbReference type="InterPro" id="IPR008854">
    <property type="entry name" value="TPMT"/>
</dbReference>
<evidence type="ECO:0000256" key="3">
    <source>
        <dbReference type="ARBA" id="ARBA00022679"/>
    </source>
</evidence>
<reference evidence="6" key="1">
    <citation type="submission" date="2025-08" db="UniProtKB">
        <authorList>
            <consortium name="RefSeq"/>
        </authorList>
    </citation>
    <scope>IDENTIFICATION</scope>
</reference>
<protein>
    <submittedName>
        <fullName evidence="6">Methyltransferase domain-containing protein</fullName>
    </submittedName>
</protein>
<dbReference type="OrthoDB" id="9782855at2"/>
<evidence type="ECO:0000256" key="1">
    <source>
        <dbReference type="ARBA" id="ARBA00022553"/>
    </source>
</evidence>
<organism evidence="5 6">
    <name type="scientific">Derxia gummosa DSM 723</name>
    <dbReference type="NCBI Taxonomy" id="1121388"/>
    <lineage>
        <taxon>Bacteria</taxon>
        <taxon>Pseudomonadati</taxon>
        <taxon>Pseudomonadota</taxon>
        <taxon>Betaproteobacteria</taxon>
        <taxon>Burkholderiales</taxon>
        <taxon>Alcaligenaceae</taxon>
        <taxon>Derxia</taxon>
    </lineage>
</organism>
<sequence>MAGPTPDFWQQRFDTRQTGWDRGGPSPQLLAWLDGGALKPCRVAVPGCGKGWEVAELARRGFDVTGIDYTAAAVETTRARLAAEGLDASVVQADVLAYTPTAPFDAIYEQTCLCALHPEHWTAYTARLAQWLRPGGELFALFMQMPRPGAMDEGLIEGPPYHCDINGMRALLPETVWDWPKPPYARVPHPNLSAGHELAARLVRR</sequence>
<keyword evidence="2 6" id="KW-0489">Methyltransferase</keyword>
<dbReference type="Proteomes" id="UP000675920">
    <property type="component" value="Unplaced"/>
</dbReference>
<evidence type="ECO:0000256" key="4">
    <source>
        <dbReference type="ARBA" id="ARBA00022691"/>
    </source>
</evidence>
<dbReference type="InterPro" id="IPR029063">
    <property type="entry name" value="SAM-dependent_MTases_sf"/>
</dbReference>
<dbReference type="Gene3D" id="3.40.50.150">
    <property type="entry name" value="Vaccinia Virus protein VP39"/>
    <property type="match status" value="1"/>
</dbReference>
<evidence type="ECO:0000313" key="5">
    <source>
        <dbReference type="Proteomes" id="UP000675920"/>
    </source>
</evidence>
<dbReference type="RefSeq" id="WP_028311626.1">
    <property type="nucleotide sequence ID" value="NZ_AXWS01000013.1"/>
</dbReference>
<name>A0A8B6X3X6_9BURK</name>
<keyword evidence="3" id="KW-0808">Transferase</keyword>